<feature type="region of interest" description="Disordered" evidence="15">
    <location>
        <begin position="836"/>
        <end position="872"/>
    </location>
</feature>
<evidence type="ECO:0000256" key="7">
    <source>
        <dbReference type="ARBA" id="ARBA00022801"/>
    </source>
</evidence>
<evidence type="ECO:0000256" key="10">
    <source>
        <dbReference type="ARBA" id="ARBA00023125"/>
    </source>
</evidence>
<protein>
    <recommendedName>
        <fullName evidence="16">PHD-type domain-containing protein</fullName>
    </recommendedName>
</protein>
<keyword evidence="10" id="KW-0238">DNA-binding</keyword>
<feature type="coiled-coil region" evidence="14">
    <location>
        <begin position="784"/>
        <end position="818"/>
    </location>
</feature>
<evidence type="ECO:0000256" key="13">
    <source>
        <dbReference type="ARBA" id="ARBA00047995"/>
    </source>
</evidence>
<dbReference type="GO" id="GO:0008270">
    <property type="term" value="F:zinc ion binding"/>
    <property type="evidence" value="ECO:0007669"/>
    <property type="project" value="UniProtKB-KW"/>
</dbReference>
<dbReference type="AlphaFoldDB" id="A0A834XND1"/>
<feature type="coiled-coil region" evidence="14">
    <location>
        <begin position="486"/>
        <end position="513"/>
    </location>
</feature>
<dbReference type="PANTHER" id="PTHR46357:SF1">
    <property type="entry name" value="TRANSCRIPTIONAL REGULATOR ATRX"/>
    <property type="match status" value="1"/>
</dbReference>
<feature type="compositionally biased region" description="Acidic residues" evidence="15">
    <location>
        <begin position="768"/>
        <end position="777"/>
    </location>
</feature>
<feature type="region of interest" description="Disordered" evidence="15">
    <location>
        <begin position="394"/>
        <end position="416"/>
    </location>
</feature>
<dbReference type="Pfam" id="PF17981">
    <property type="entry name" value="ADD_ATRX"/>
    <property type="match status" value="1"/>
</dbReference>
<evidence type="ECO:0000256" key="3">
    <source>
        <dbReference type="ARBA" id="ARBA00022723"/>
    </source>
</evidence>
<evidence type="ECO:0000256" key="6">
    <source>
        <dbReference type="ARBA" id="ARBA00022771"/>
    </source>
</evidence>
<feature type="region of interest" description="Disordered" evidence="15">
    <location>
        <begin position="228"/>
        <end position="268"/>
    </location>
</feature>
<comment type="subcellular location">
    <subcellularLocation>
        <location evidence="1">Nucleus</location>
    </subcellularLocation>
</comment>
<dbReference type="GO" id="GO:0031297">
    <property type="term" value="P:replication fork processing"/>
    <property type="evidence" value="ECO:0007669"/>
    <property type="project" value="TreeGrafter"/>
</dbReference>
<dbReference type="OrthoDB" id="6286493at2759"/>
<sequence length="968" mass="110484">MAKIDTIDMSKILEVQVTQGEMLDDSPIATNSLGTITTLRPSQIITPQERTFCDAMFGCDLAKVRFRKIHCTACDVHIGSAPSESHNMHSHPILKTLLCTSCRDFYGDGLFEQGDDATDMFCRWCANGGNLYCCSYCSNTFCLKCIKRNFEDHVRNRIEADEKWKCFVCNPEDLYTLRAICWALLQHVKTLSRILQADNSMTQQEIQSKLEQDDSLCCINKRPKPAKRKIKHDDINNSDDGTYLPVNTTHSSKKKTKKKRLNSSTYNDNDINYEHDDIAPLLQCEQSMIVEDDIDSILPYSPYDSSNLKLTDSIINNNNNSYSVSPMQYRPVVRNGQTHLIPLRTVRTIDLSTSGNTSQFNKNSPNKYHSKFTKKQSTGTEAAINLNVNNKNTTTPSVIDLDSDDNDNDNENTTNTTINNNQIIEIDDTNQNNNNAKQNYPRLTVKTFECEINNPIKSIDIILKKLRSRLKIDMNNFENSPSGNDVNDARKKLKLINKNIDKVVNELAEFNNKMIRRYKPWKQTVISGKNLQDNSTTEIILYKKNQGCILPLDMECVDDSEEEIEEVEEVVEERDNGDVGTDVDTNIDCIVDFTRKLTTFNEKETISQGCNTDCIKTQDKGIQVYETINKDYDMTIGYSLLMRADYDEKKKKEIYKPVVIHDKYFGKYEEQFIFYLQAYEDRIGDTCDDDNEKENTSPYNCNDKTLIDIIDNDITILKKQNDIQIIDEISNCHDEESIDSHKNTDVIDDNNLTPDEANNTDKNLNSNNDDDQDNTNDDNDKMEIENEQESLINIKNKKQQINQDSKDLNDDIDEENESILCNNKTQEPISIVDHNYGKDIENKKSDNNIEIQIDDNDEDDDDDDDDEIENGKNVDEISEALTSIEKEISEFSKLETELLDSPRKSSVTSIVHSNTVENGLANNENSSPIEPEEAAKAVRALIDDHSLDNNTPPNKSTNEDDDECTIID</sequence>
<evidence type="ECO:0000256" key="4">
    <source>
        <dbReference type="ARBA" id="ARBA00022741"/>
    </source>
</evidence>
<dbReference type="GO" id="GO:0005524">
    <property type="term" value="F:ATP binding"/>
    <property type="evidence" value="ECO:0007669"/>
    <property type="project" value="UniProtKB-KW"/>
</dbReference>
<dbReference type="InterPro" id="IPR011011">
    <property type="entry name" value="Znf_FYVE_PHD"/>
</dbReference>
<feature type="domain" description="PHD-type" evidence="16">
    <location>
        <begin position="59"/>
        <end position="197"/>
    </location>
</feature>
<keyword evidence="8" id="KW-0862">Zinc</keyword>
<accession>A0A834XND1</accession>
<evidence type="ECO:0000256" key="12">
    <source>
        <dbReference type="ARBA" id="ARBA00023242"/>
    </source>
</evidence>
<keyword evidence="18" id="KW-1185">Reference proteome</keyword>
<evidence type="ECO:0000259" key="16">
    <source>
        <dbReference type="PROSITE" id="PS51533"/>
    </source>
</evidence>
<dbReference type="InterPro" id="IPR013083">
    <property type="entry name" value="Znf_RING/FYVE/PHD"/>
</dbReference>
<dbReference type="CDD" id="cd11726">
    <property type="entry name" value="ADDz_ATRX"/>
    <property type="match status" value="1"/>
</dbReference>
<evidence type="ECO:0000256" key="11">
    <source>
        <dbReference type="ARBA" id="ARBA00023204"/>
    </source>
</evidence>
<comment type="similarity">
    <text evidence="2">Belongs to the SNF2/RAD54 helicase family.</text>
</comment>
<feature type="compositionally biased region" description="Acidic residues" evidence="15">
    <location>
        <begin position="852"/>
        <end position="868"/>
    </location>
</feature>
<keyword evidence="11" id="KW-0234">DNA repair</keyword>
<reference evidence="17 18" key="1">
    <citation type="submission" date="2020-08" db="EMBL/GenBank/DDBJ databases">
        <title>Aphidius gifuensis genome sequencing and assembly.</title>
        <authorList>
            <person name="Du Z."/>
        </authorList>
    </citation>
    <scope>NUCLEOTIDE SEQUENCE [LARGE SCALE GENOMIC DNA]</scope>
    <source>
        <strain evidence="17">YNYX2018</strain>
        <tissue evidence="17">Adults</tissue>
    </source>
</reference>
<feature type="compositionally biased region" description="Basic and acidic residues" evidence="15">
    <location>
        <begin position="736"/>
        <end position="745"/>
    </location>
</feature>
<evidence type="ECO:0000256" key="9">
    <source>
        <dbReference type="ARBA" id="ARBA00022840"/>
    </source>
</evidence>
<keyword evidence="6" id="KW-0863">Zinc-finger</keyword>
<dbReference type="GO" id="GO:0003678">
    <property type="term" value="F:DNA helicase activity"/>
    <property type="evidence" value="ECO:0007669"/>
    <property type="project" value="UniProtKB-EC"/>
</dbReference>
<comment type="catalytic activity">
    <reaction evidence="13">
        <text>ATP + H2O = ADP + phosphate + H(+)</text>
        <dbReference type="Rhea" id="RHEA:13065"/>
        <dbReference type="ChEBI" id="CHEBI:15377"/>
        <dbReference type="ChEBI" id="CHEBI:15378"/>
        <dbReference type="ChEBI" id="CHEBI:30616"/>
        <dbReference type="ChEBI" id="CHEBI:43474"/>
        <dbReference type="ChEBI" id="CHEBI:456216"/>
        <dbReference type="EC" id="3.6.4.12"/>
    </reaction>
</comment>
<gene>
    <name evidence="17" type="ORF">HCN44_003764</name>
</gene>
<feature type="compositionally biased region" description="Acidic residues" evidence="15">
    <location>
        <begin position="959"/>
        <end position="968"/>
    </location>
</feature>
<dbReference type="PROSITE" id="PS51533">
    <property type="entry name" value="ADD"/>
    <property type="match status" value="1"/>
</dbReference>
<keyword evidence="5" id="KW-0227">DNA damage</keyword>
<evidence type="ECO:0000313" key="17">
    <source>
        <dbReference type="EMBL" id="KAF7987901.1"/>
    </source>
</evidence>
<comment type="caution">
    <text evidence="17">The sequence shown here is derived from an EMBL/GenBank/DDBJ whole genome shotgun (WGS) entry which is preliminary data.</text>
</comment>
<dbReference type="GO" id="GO:0031490">
    <property type="term" value="F:chromatin DNA binding"/>
    <property type="evidence" value="ECO:0007669"/>
    <property type="project" value="TreeGrafter"/>
</dbReference>
<dbReference type="GO" id="GO:0006338">
    <property type="term" value="P:chromatin remodeling"/>
    <property type="evidence" value="ECO:0007669"/>
    <property type="project" value="TreeGrafter"/>
</dbReference>
<feature type="compositionally biased region" description="Acidic residues" evidence="15">
    <location>
        <begin position="401"/>
        <end position="410"/>
    </location>
</feature>
<dbReference type="GO" id="GO:0006281">
    <property type="term" value="P:DNA repair"/>
    <property type="evidence" value="ECO:0007669"/>
    <property type="project" value="UniProtKB-KW"/>
</dbReference>
<dbReference type="GO" id="GO:0016787">
    <property type="term" value="F:hydrolase activity"/>
    <property type="evidence" value="ECO:0007669"/>
    <property type="project" value="UniProtKB-KW"/>
</dbReference>
<evidence type="ECO:0000256" key="2">
    <source>
        <dbReference type="ARBA" id="ARBA00007025"/>
    </source>
</evidence>
<dbReference type="InterPro" id="IPR025766">
    <property type="entry name" value="ADD"/>
</dbReference>
<evidence type="ECO:0000256" key="15">
    <source>
        <dbReference type="SAM" id="MobiDB-lite"/>
    </source>
</evidence>
<name>A0A834XND1_APHGI</name>
<dbReference type="GO" id="GO:0010468">
    <property type="term" value="P:regulation of gene expression"/>
    <property type="evidence" value="ECO:0007669"/>
    <property type="project" value="UniProtKB-ARBA"/>
</dbReference>
<feature type="compositionally biased region" description="Basic residues" evidence="15">
    <location>
        <begin position="251"/>
        <end position="261"/>
    </location>
</feature>
<evidence type="ECO:0000256" key="5">
    <source>
        <dbReference type="ARBA" id="ARBA00022763"/>
    </source>
</evidence>
<evidence type="ECO:0000256" key="1">
    <source>
        <dbReference type="ARBA" id="ARBA00004123"/>
    </source>
</evidence>
<dbReference type="Gene3D" id="3.30.40.10">
    <property type="entry name" value="Zinc/RING finger domain, C3HC4 (zinc finger)"/>
    <property type="match status" value="1"/>
</dbReference>
<feature type="region of interest" description="Disordered" evidence="15">
    <location>
        <begin position="941"/>
        <end position="968"/>
    </location>
</feature>
<keyword evidence="14" id="KW-0175">Coiled coil</keyword>
<keyword evidence="12" id="KW-0539">Nucleus</keyword>
<dbReference type="InterPro" id="IPR041430">
    <property type="entry name" value="ADD_ATRX"/>
</dbReference>
<evidence type="ECO:0000313" key="18">
    <source>
        <dbReference type="Proteomes" id="UP000639338"/>
    </source>
</evidence>
<dbReference type="SUPFAM" id="SSF57903">
    <property type="entry name" value="FYVE/PHD zinc finger"/>
    <property type="match status" value="1"/>
</dbReference>
<organism evidence="17 18">
    <name type="scientific">Aphidius gifuensis</name>
    <name type="common">Parasitoid wasp</name>
    <dbReference type="NCBI Taxonomy" id="684658"/>
    <lineage>
        <taxon>Eukaryota</taxon>
        <taxon>Metazoa</taxon>
        <taxon>Ecdysozoa</taxon>
        <taxon>Arthropoda</taxon>
        <taxon>Hexapoda</taxon>
        <taxon>Insecta</taxon>
        <taxon>Pterygota</taxon>
        <taxon>Neoptera</taxon>
        <taxon>Endopterygota</taxon>
        <taxon>Hymenoptera</taxon>
        <taxon>Apocrita</taxon>
        <taxon>Ichneumonoidea</taxon>
        <taxon>Braconidae</taxon>
        <taxon>Aphidiinae</taxon>
        <taxon>Aphidius</taxon>
    </lineage>
</organism>
<keyword evidence="7" id="KW-0378">Hydrolase</keyword>
<dbReference type="GO" id="GO:0005634">
    <property type="term" value="C:nucleus"/>
    <property type="evidence" value="ECO:0007669"/>
    <property type="project" value="UniProtKB-SubCell"/>
</dbReference>
<keyword evidence="4" id="KW-0547">Nucleotide-binding</keyword>
<evidence type="ECO:0000256" key="14">
    <source>
        <dbReference type="SAM" id="Coils"/>
    </source>
</evidence>
<dbReference type="EMBL" id="JACMRX010000006">
    <property type="protein sequence ID" value="KAF7987901.1"/>
    <property type="molecule type" value="Genomic_DNA"/>
</dbReference>
<dbReference type="Proteomes" id="UP000639338">
    <property type="component" value="Unassembled WGS sequence"/>
</dbReference>
<dbReference type="PANTHER" id="PTHR46357">
    <property type="entry name" value="TRANSCRIPTIONAL REGULATOR ATRX"/>
    <property type="match status" value="1"/>
</dbReference>
<keyword evidence="9" id="KW-0067">ATP-binding</keyword>
<dbReference type="InterPro" id="IPR052131">
    <property type="entry name" value="ATRX_domain-containing"/>
</dbReference>
<proteinExistence type="inferred from homology"/>
<feature type="region of interest" description="Disordered" evidence="15">
    <location>
        <begin position="736"/>
        <end position="780"/>
    </location>
</feature>
<dbReference type="GO" id="GO:0005721">
    <property type="term" value="C:pericentric heterochromatin"/>
    <property type="evidence" value="ECO:0007669"/>
    <property type="project" value="TreeGrafter"/>
</dbReference>
<evidence type="ECO:0000256" key="8">
    <source>
        <dbReference type="ARBA" id="ARBA00022833"/>
    </source>
</evidence>
<keyword evidence="3" id="KW-0479">Metal-binding</keyword>
<feature type="compositionally biased region" description="Basic and acidic residues" evidence="15">
    <location>
        <begin position="836"/>
        <end position="847"/>
    </location>
</feature>